<dbReference type="SMART" id="SM00493">
    <property type="entry name" value="TOPRIM"/>
    <property type="match status" value="1"/>
</dbReference>
<feature type="domain" description="Topo IA-type catalytic" evidence="14">
    <location>
        <begin position="133"/>
        <end position="581"/>
    </location>
</feature>
<evidence type="ECO:0000259" key="14">
    <source>
        <dbReference type="PROSITE" id="PS52039"/>
    </source>
</evidence>
<dbReference type="Gene3D" id="1.10.290.10">
    <property type="entry name" value="Topoisomerase I, domain 4"/>
    <property type="match status" value="1"/>
</dbReference>
<comment type="similarity">
    <text evidence="2 10">Belongs to the type IA topoisomerase family.</text>
</comment>
<dbReference type="PANTHER" id="PTHR42785">
    <property type="entry name" value="DNA TOPOISOMERASE, TYPE IA, CORE"/>
    <property type="match status" value="1"/>
</dbReference>
<dbReference type="PROSITE" id="PS50880">
    <property type="entry name" value="TOPRIM"/>
    <property type="match status" value="1"/>
</dbReference>
<keyword evidence="6" id="KW-0460">Magnesium</keyword>
<dbReference type="EC" id="5.6.2.1" evidence="10"/>
<dbReference type="InterPro" id="IPR000380">
    <property type="entry name" value="Topo_IA"/>
</dbReference>
<dbReference type="InterPro" id="IPR013825">
    <property type="entry name" value="Topo_IA_cen_sub2"/>
</dbReference>
<dbReference type="NCBIfam" id="NF004966">
    <property type="entry name" value="PRK06319.1"/>
    <property type="match status" value="1"/>
</dbReference>
<dbReference type="InterPro" id="IPR013498">
    <property type="entry name" value="Topo_IA_Znf"/>
</dbReference>
<dbReference type="GO" id="GO:0003917">
    <property type="term" value="F:DNA topoisomerase type I (single strand cut, ATP-independent) activity"/>
    <property type="evidence" value="ECO:0007669"/>
    <property type="project" value="UniProtKB-UniRule"/>
</dbReference>
<dbReference type="Pfam" id="PF01396">
    <property type="entry name" value="Zn_ribbon_Top1"/>
    <property type="match status" value="3"/>
</dbReference>
<evidence type="ECO:0000259" key="13">
    <source>
        <dbReference type="PROSITE" id="PS51925"/>
    </source>
</evidence>
<feature type="site" description="Interaction with DNA" evidence="10">
    <location>
        <position position="33"/>
    </location>
</feature>
<dbReference type="InterPro" id="IPR034149">
    <property type="entry name" value="TOPRIM_TopoI"/>
</dbReference>
<protein>
    <recommendedName>
        <fullName evidence="10">DNA topoisomerase 1</fullName>
        <ecNumber evidence="10">5.6.2.1</ecNumber>
    </recommendedName>
    <alternativeName>
        <fullName evidence="10">DNA topoisomerase I</fullName>
    </alternativeName>
</protein>
<evidence type="ECO:0000256" key="2">
    <source>
        <dbReference type="ARBA" id="ARBA00009446"/>
    </source>
</evidence>
<keyword evidence="16" id="KW-1185">Reference proteome</keyword>
<comment type="function">
    <text evidence="10">Releases the supercoiling and torsional tension of DNA, which is introduced during the DNA replication and transcription, by transiently cleaving and rejoining one strand of the DNA duplex. Introduces a single-strand break via transesterification at a target site in duplex DNA. The scissile phosphodiester is attacked by the catalytic tyrosine of the enzyme, resulting in the formation of a DNA-(5'-phosphotyrosyl)-enzyme intermediate and the expulsion of a 3'-OH DNA strand. The free DNA strand then undergoes passage around the unbroken strand, thus removing DNA supercoils. Finally, in the religation step, the DNA 3'-OH attacks the covalent intermediate to expel the active-site tyrosine and restore the DNA phosphodiester backbone.</text>
</comment>
<evidence type="ECO:0000256" key="11">
    <source>
        <dbReference type="SAM" id="MobiDB-lite"/>
    </source>
</evidence>
<keyword evidence="9 10" id="KW-0413">Isomerase</keyword>
<dbReference type="Gene3D" id="2.70.20.10">
    <property type="entry name" value="Topoisomerase I, domain 3"/>
    <property type="match status" value="1"/>
</dbReference>
<feature type="region of interest" description="Interaction with DNA" evidence="10">
    <location>
        <begin position="171"/>
        <end position="176"/>
    </location>
</feature>
<dbReference type="SUPFAM" id="SSF47592">
    <property type="entry name" value="SWIB/MDM2 domain"/>
    <property type="match status" value="1"/>
</dbReference>
<keyword evidence="5" id="KW-0862">Zinc</keyword>
<feature type="site" description="Interaction with DNA" evidence="10">
    <location>
        <position position="321"/>
    </location>
</feature>
<accession>A0A090D2S3</accession>
<evidence type="ECO:0000256" key="7">
    <source>
        <dbReference type="ARBA" id="ARBA00023029"/>
    </source>
</evidence>
<keyword evidence="8 10" id="KW-0238">DNA-binding</keyword>
<dbReference type="EMBL" id="CCEJ010000008">
    <property type="protein sequence ID" value="CDR34608.1"/>
    <property type="molecule type" value="Genomic_DNA"/>
</dbReference>
<feature type="compositionally biased region" description="Basic residues" evidence="11">
    <location>
        <begin position="751"/>
        <end position="788"/>
    </location>
</feature>
<dbReference type="HAMAP" id="MF_00952">
    <property type="entry name" value="Topoisom_1_prok"/>
    <property type="match status" value="1"/>
</dbReference>
<evidence type="ECO:0000256" key="10">
    <source>
        <dbReference type="HAMAP-Rule" id="MF_00952"/>
    </source>
</evidence>
<dbReference type="SMART" id="SM00436">
    <property type="entry name" value="TOP1Bc"/>
    <property type="match status" value="1"/>
</dbReference>
<feature type="site" description="Interaction with DNA" evidence="10">
    <location>
        <position position="144"/>
    </location>
</feature>
<dbReference type="InterPro" id="IPR003601">
    <property type="entry name" value="Topo_IA_2"/>
</dbReference>
<dbReference type="Pfam" id="PF01751">
    <property type="entry name" value="Toprim"/>
    <property type="match status" value="1"/>
</dbReference>
<organism evidence="15 16">
    <name type="scientific">Candidatus Criblamydia sequanensis CRIB-18</name>
    <dbReference type="NCBI Taxonomy" id="1437425"/>
    <lineage>
        <taxon>Bacteria</taxon>
        <taxon>Pseudomonadati</taxon>
        <taxon>Chlamydiota</taxon>
        <taxon>Chlamydiia</taxon>
        <taxon>Parachlamydiales</taxon>
        <taxon>Candidatus Criblamydiaceae</taxon>
        <taxon>Candidatus Criblamydia</taxon>
    </lineage>
</organism>
<dbReference type="InterPro" id="IPR036885">
    <property type="entry name" value="SWIB_MDM2_dom_sf"/>
</dbReference>
<evidence type="ECO:0000313" key="16">
    <source>
        <dbReference type="Proteomes" id="UP000031552"/>
    </source>
</evidence>
<dbReference type="GO" id="GO:0003677">
    <property type="term" value="F:DNA binding"/>
    <property type="evidence" value="ECO:0007669"/>
    <property type="project" value="UniProtKB-KW"/>
</dbReference>
<dbReference type="AlphaFoldDB" id="A0A090D2S3"/>
<dbReference type="NCBIfam" id="TIGR01051">
    <property type="entry name" value="topA_bact"/>
    <property type="match status" value="1"/>
</dbReference>
<evidence type="ECO:0000256" key="6">
    <source>
        <dbReference type="ARBA" id="ARBA00022842"/>
    </source>
</evidence>
<sequence>MGKSLIIVESPAKIKTLKKFLGADYLFESSVGHVRDLPEREFGIDIEHNFTPHYVIMPDKTKVIATLKAAAKNCDVIFLCPDPDREGEAIAWHIQEILKSELAKKALVFKRVTFNSITKEAVAKALKEPREIDLALVDAQQARRLLDRIVGYKISPILNRRIQRGKGESVSAGRVQSVALKLVVEREKEIEAFKPVEYWKIEAHFKKEDDEKVFKAYLYSVDGKRVAKEEEEGKDLITIGDKDTAFEIAKRIENGKFKVESLERKEKRRFPVPPFITSTLQQEASRHFGFSSARTMSIAQKLYEGIDLGKEGPEGLITYMRTDSTRVAPEAISEARSFISKTYGSEFIPETPKFYSTKKSAQDAHEAIRPANLQHAPEKLEPYLTKEEFLLYQLIWRRFLASQMMPAVYDTLAVDIVDGKGIKLRANGSIIKFQGFLVLYEEKFDEENKDDEAKILPPLEVEDLLKLLEATSEQAFTRPPPRFTEASLIKELEKSGIGRPSTYAAIMNKIQSRDYTVKESGRLKPTEIGRVIAQLLEANFTEIMNVGFTAAMEDDLELIAENKKDWKKLINDFWDKFFPVLETAEKQAFVPKIETDIPCPSCKTGKLQKVWFKNKYFFGCTNYPDCTYSAPVEEITFRKEDYSENFNWEQLCPDCGSPMKVRHGRFGAFLGCSRYPDCKGIVNIPKKGEELVPESELPPCPAIGCTGKIVQRRSRFGKMFFSCSTFPDCDVIGNTLEELETKYQNHERKAYVSKRKKKTAPVKASAKKPAKSAKTAKKAKAPAKKTAKKREMPKFNVSKELEAIVKEKELSFGDATKKVWEYIKDKDLQDKNDKRSINPDKTLSKVLGSSDSINMLKLGAHLKKHLTKKEEG</sequence>
<keyword evidence="4" id="KW-0863">Zinc-finger</keyword>
<dbReference type="InterPro" id="IPR013824">
    <property type="entry name" value="Topo_IA_cen_sub1"/>
</dbReference>
<feature type="active site" description="O-(5'-phospho-DNA)-tyrosine intermediate" evidence="10">
    <location>
        <position position="319"/>
    </location>
</feature>
<feature type="site" description="Interaction with DNA" evidence="10">
    <location>
        <position position="152"/>
    </location>
</feature>
<dbReference type="SUPFAM" id="SSF56712">
    <property type="entry name" value="Prokaryotic type I DNA topoisomerase"/>
    <property type="match status" value="1"/>
</dbReference>
<evidence type="ECO:0000256" key="3">
    <source>
        <dbReference type="ARBA" id="ARBA00022723"/>
    </source>
</evidence>
<dbReference type="GO" id="GO:0005694">
    <property type="term" value="C:chromosome"/>
    <property type="evidence" value="ECO:0007669"/>
    <property type="project" value="InterPro"/>
</dbReference>
<dbReference type="InterPro" id="IPR013826">
    <property type="entry name" value="Topo_IA_cen_sub3"/>
</dbReference>
<dbReference type="InterPro" id="IPR013497">
    <property type="entry name" value="Topo_IA_cen"/>
</dbReference>
<dbReference type="PROSITE" id="PS51925">
    <property type="entry name" value="SWIB_MDM2"/>
    <property type="match status" value="1"/>
</dbReference>
<dbReference type="OrthoDB" id="9804262at2"/>
<dbReference type="InterPro" id="IPR003602">
    <property type="entry name" value="Topo_IA_DNA-bd_dom"/>
</dbReference>
<dbReference type="PRINTS" id="PR00417">
    <property type="entry name" value="PRTPISMRASEI"/>
</dbReference>
<evidence type="ECO:0000256" key="5">
    <source>
        <dbReference type="ARBA" id="ARBA00022833"/>
    </source>
</evidence>
<keyword evidence="7 10" id="KW-0799">Topoisomerase</keyword>
<dbReference type="SMART" id="SM00437">
    <property type="entry name" value="TOP1Ac"/>
    <property type="match status" value="1"/>
</dbReference>
<dbReference type="InterPro" id="IPR006171">
    <property type="entry name" value="TOPRIM_dom"/>
</dbReference>
<evidence type="ECO:0000256" key="4">
    <source>
        <dbReference type="ARBA" id="ARBA00022771"/>
    </source>
</evidence>
<name>A0A090D2S3_9BACT</name>
<reference evidence="15" key="1">
    <citation type="submission" date="2013-12" db="EMBL/GenBank/DDBJ databases">
        <authorList>
            <person name="Linke B."/>
        </authorList>
    </citation>
    <scope>NUCLEOTIDE SEQUENCE [LARGE SCALE GENOMIC DNA]</scope>
    <source>
        <strain evidence="15">CRIB-18</strain>
    </source>
</reference>
<feature type="site" description="Interaction with DNA" evidence="10">
    <location>
        <position position="143"/>
    </location>
</feature>
<dbReference type="CDD" id="cd00186">
    <property type="entry name" value="TOP1Ac"/>
    <property type="match status" value="1"/>
</dbReference>
<dbReference type="SMART" id="SM00151">
    <property type="entry name" value="SWIB"/>
    <property type="match status" value="1"/>
</dbReference>
<dbReference type="Pfam" id="PF01131">
    <property type="entry name" value="Topoisom_bac"/>
    <property type="match status" value="1"/>
</dbReference>
<feature type="domain" description="Toprim" evidence="12">
    <location>
        <begin position="3"/>
        <end position="117"/>
    </location>
</feature>
<dbReference type="CDD" id="cd03363">
    <property type="entry name" value="TOPRIM_TopoIA_TopoI"/>
    <property type="match status" value="1"/>
</dbReference>
<comment type="catalytic activity">
    <reaction evidence="1 10">
        <text>ATP-independent breakage of single-stranded DNA, followed by passage and rejoining.</text>
        <dbReference type="EC" id="5.6.2.1"/>
    </reaction>
</comment>
<comment type="subunit">
    <text evidence="10">Monomer.</text>
</comment>
<reference evidence="15" key="2">
    <citation type="submission" date="2014-09" db="EMBL/GenBank/DDBJ databases">
        <title>Criblamydia sequanensis harbors a mega-plasmid encoding arsenite resistance.</title>
        <authorList>
            <person name="Bertelli C."/>
            <person name="Goesmann A."/>
            <person name="Greub G."/>
        </authorList>
    </citation>
    <scope>NUCLEOTIDE SEQUENCE [LARGE SCALE GENOMIC DNA]</scope>
    <source>
        <strain evidence="15">CRIB-18</strain>
    </source>
</reference>
<dbReference type="GO" id="GO:0008270">
    <property type="term" value="F:zinc ion binding"/>
    <property type="evidence" value="ECO:0007669"/>
    <property type="project" value="UniProtKB-KW"/>
</dbReference>
<dbReference type="InterPro" id="IPR028612">
    <property type="entry name" value="Topoisom_1_IA"/>
</dbReference>
<dbReference type="Proteomes" id="UP000031552">
    <property type="component" value="Unassembled WGS sequence"/>
</dbReference>
<dbReference type="InterPro" id="IPR003121">
    <property type="entry name" value="SWIB_MDM2_domain"/>
</dbReference>
<evidence type="ECO:0000259" key="12">
    <source>
        <dbReference type="PROSITE" id="PS50880"/>
    </source>
</evidence>
<keyword evidence="3" id="KW-0479">Metal-binding</keyword>
<dbReference type="PROSITE" id="PS52039">
    <property type="entry name" value="TOPO_IA_2"/>
    <property type="match status" value="1"/>
</dbReference>
<comment type="caution">
    <text evidence="10">Lacks conserved residue(s) required for the propagation of feature annotation.</text>
</comment>
<feature type="region of interest" description="Disordered" evidence="11">
    <location>
        <begin position="749"/>
        <end position="791"/>
    </location>
</feature>
<feature type="domain" description="DM2" evidence="13">
    <location>
        <begin position="790"/>
        <end position="868"/>
    </location>
</feature>
<dbReference type="eggNOG" id="COG0550">
    <property type="taxonomic scope" value="Bacteria"/>
</dbReference>
<feature type="site" description="Interaction with DNA" evidence="10">
    <location>
        <position position="147"/>
    </location>
</feature>
<dbReference type="CDD" id="cd10567">
    <property type="entry name" value="SWIB-MDM2_like"/>
    <property type="match status" value="1"/>
</dbReference>
<dbReference type="SUPFAM" id="SSF57783">
    <property type="entry name" value="Zinc beta-ribbon"/>
    <property type="match status" value="1"/>
</dbReference>
<dbReference type="InterPro" id="IPR019835">
    <property type="entry name" value="SWIB_domain"/>
</dbReference>
<dbReference type="GO" id="GO:0006265">
    <property type="term" value="P:DNA topological change"/>
    <property type="evidence" value="ECO:0007669"/>
    <property type="project" value="UniProtKB-UniRule"/>
</dbReference>
<dbReference type="RefSeq" id="WP_041018111.1">
    <property type="nucleotide sequence ID" value="NZ_CCEJ010000008.1"/>
</dbReference>
<evidence type="ECO:0000256" key="1">
    <source>
        <dbReference type="ARBA" id="ARBA00000213"/>
    </source>
</evidence>
<dbReference type="InterPro" id="IPR023406">
    <property type="entry name" value="Topo_IA_AS"/>
</dbReference>
<dbReference type="InterPro" id="IPR023405">
    <property type="entry name" value="Topo_IA_core_domain"/>
</dbReference>
<dbReference type="STRING" id="1437425.CSEC_1799"/>
<evidence type="ECO:0000256" key="8">
    <source>
        <dbReference type="ARBA" id="ARBA00023125"/>
    </source>
</evidence>
<dbReference type="PROSITE" id="PS00396">
    <property type="entry name" value="TOPO_IA_1"/>
    <property type="match status" value="1"/>
</dbReference>
<evidence type="ECO:0000256" key="9">
    <source>
        <dbReference type="ARBA" id="ARBA00023235"/>
    </source>
</evidence>
<gene>
    <name evidence="10 15" type="primary">topA</name>
    <name evidence="15" type="ORF">CSEC_1799</name>
</gene>
<dbReference type="Gene3D" id="3.30.65.10">
    <property type="entry name" value="Bacterial Topoisomerase I, domain 1"/>
    <property type="match status" value="3"/>
</dbReference>
<dbReference type="Pfam" id="PF02201">
    <property type="entry name" value="SWIB"/>
    <property type="match status" value="1"/>
</dbReference>
<feature type="site" description="Interaction with DNA" evidence="10">
    <location>
        <position position="513"/>
    </location>
</feature>
<dbReference type="Gene3D" id="3.40.50.140">
    <property type="match status" value="1"/>
</dbReference>
<dbReference type="Gene3D" id="1.10.460.10">
    <property type="entry name" value="Topoisomerase I, domain 2"/>
    <property type="match status" value="1"/>
</dbReference>
<dbReference type="InterPro" id="IPR005733">
    <property type="entry name" value="TopoI_bac-type"/>
</dbReference>
<dbReference type="PANTHER" id="PTHR42785:SF1">
    <property type="entry name" value="DNA TOPOISOMERASE"/>
    <property type="match status" value="1"/>
</dbReference>
<proteinExistence type="inferred from homology"/>
<dbReference type="Gene3D" id="1.10.245.10">
    <property type="entry name" value="SWIB/MDM2 domain"/>
    <property type="match status" value="1"/>
</dbReference>
<comment type="caution">
    <text evidence="15">The sequence shown here is derived from an EMBL/GenBank/DDBJ whole genome shotgun (WGS) entry which is preliminary data.</text>
</comment>
<evidence type="ECO:0000313" key="15">
    <source>
        <dbReference type="EMBL" id="CDR34608.1"/>
    </source>
</evidence>